<proteinExistence type="predicted"/>
<gene>
    <name evidence="1" type="ORF">JY651_36350</name>
</gene>
<dbReference type="EMBL" id="CP071090">
    <property type="protein sequence ID" value="QSQ20667.1"/>
    <property type="molecule type" value="Genomic_DNA"/>
</dbReference>
<evidence type="ECO:0008006" key="3">
    <source>
        <dbReference type="Google" id="ProtNLM"/>
    </source>
</evidence>
<sequence>MSADDTNRIAGGLFRAYVGAVDALGLRAQVYAGVPEDVRRLMDALPLHTTWLPGDELDHLFEAVARLRGLEGLRQLGFESTRTSTRRFLRPVMETTMALHGRSPTSLFTHLTSITRPFFKGLDFQYTPVSPSSGSLRLRSAYRMNAVSLAAWEGSLRMLFDACDVTTGAIGNAVISDDGHTGTFAVRW</sequence>
<name>A0ABX7NP86_9BACT</name>
<organism evidence="1 2">
    <name type="scientific">Pyxidicoccus parkwayensis</name>
    <dbReference type="NCBI Taxonomy" id="2813578"/>
    <lineage>
        <taxon>Bacteria</taxon>
        <taxon>Pseudomonadati</taxon>
        <taxon>Myxococcota</taxon>
        <taxon>Myxococcia</taxon>
        <taxon>Myxococcales</taxon>
        <taxon>Cystobacterineae</taxon>
        <taxon>Myxococcaceae</taxon>
        <taxon>Pyxidicoccus</taxon>
    </lineage>
</organism>
<reference evidence="1 2" key="1">
    <citation type="submission" date="2021-02" db="EMBL/GenBank/DDBJ databases">
        <title>De Novo genome assembly of isolated myxobacteria.</title>
        <authorList>
            <person name="Stevens D.C."/>
        </authorList>
    </citation>
    <scope>NUCLEOTIDE SEQUENCE [LARGE SCALE GENOMIC DNA]</scope>
    <source>
        <strain evidence="2">SCPEA02</strain>
    </source>
</reference>
<protein>
    <recommendedName>
        <fullName evidence="3">Heme NO-binding domain-containing protein</fullName>
    </recommendedName>
</protein>
<dbReference type="RefSeq" id="WP_206722247.1">
    <property type="nucleotide sequence ID" value="NZ_CP071090.1"/>
</dbReference>
<dbReference type="Proteomes" id="UP000662747">
    <property type="component" value="Chromosome"/>
</dbReference>
<evidence type="ECO:0000313" key="1">
    <source>
        <dbReference type="EMBL" id="QSQ20667.1"/>
    </source>
</evidence>
<accession>A0ABX7NP86</accession>
<keyword evidence="2" id="KW-1185">Reference proteome</keyword>
<evidence type="ECO:0000313" key="2">
    <source>
        <dbReference type="Proteomes" id="UP000662747"/>
    </source>
</evidence>